<accession>A0AAF0ZHQ9</accession>
<geneLocation type="plasmid" evidence="7">
    <name>pAL20115b</name>
</geneLocation>
<dbReference type="Gene3D" id="3.40.50.1390">
    <property type="entry name" value="Resolvase, N-terminal catalytic domain"/>
    <property type="match status" value="1"/>
</dbReference>
<keyword evidence="7" id="KW-0614">Plasmid</keyword>
<dbReference type="GO" id="GO:0015074">
    <property type="term" value="P:DNA integration"/>
    <property type="evidence" value="ECO:0007669"/>
    <property type="project" value="UniProtKB-KW"/>
</dbReference>
<keyword evidence="2" id="KW-0238">DNA-binding</keyword>
<feature type="domain" description="Resolvase/invertase-type recombinase catalytic" evidence="6">
    <location>
        <begin position="4"/>
        <end position="153"/>
    </location>
</feature>
<dbReference type="Gene3D" id="3.90.1750.20">
    <property type="entry name" value="Putative Large Serine Recombinase, Chain B, Domain 2"/>
    <property type="match status" value="1"/>
</dbReference>
<feature type="active site" description="O-(5'-phospho-DNA)-serine intermediate" evidence="4 5">
    <location>
        <position position="12"/>
    </location>
</feature>
<dbReference type="AlphaFoldDB" id="A0AAF0ZHQ9"/>
<dbReference type="EMBL" id="CP138350">
    <property type="protein sequence ID" value="WPF90500.1"/>
    <property type="molecule type" value="Genomic_DNA"/>
</dbReference>
<dbReference type="GO" id="GO:0000150">
    <property type="term" value="F:DNA strand exchange activity"/>
    <property type="evidence" value="ECO:0007669"/>
    <property type="project" value="InterPro"/>
</dbReference>
<dbReference type="SMART" id="SM00857">
    <property type="entry name" value="Resolvase"/>
    <property type="match status" value="1"/>
</dbReference>
<proteinExistence type="predicted"/>
<sequence length="228" mass="25877">MVKKLVGYVRVSSESQEDNTSLQNQIERIEAYCMAFGYELVKIFKEVATGTKADIETRPIFNEAIEYLKNDNADGIIALKLDRIARNTRDVLTLVEDVLEPQNKMLVLLDLQVDTSTPTGKMILTVMSAVAQLERDTINERTQGGRKTKAQKGGYAYGKPKFGYQTEDKELKEDSSQQETIRLIKRHRRSGKSYQKIADYLNAQNIPTKQGKKWSSSVVYRICQEKAG</sequence>
<dbReference type="GO" id="GO:0003677">
    <property type="term" value="F:DNA binding"/>
    <property type="evidence" value="ECO:0007669"/>
    <property type="project" value="UniProtKB-KW"/>
</dbReference>
<keyword evidence="1" id="KW-0229">DNA integration</keyword>
<reference evidence="7" key="1">
    <citation type="submission" date="2023-11" db="EMBL/GenBank/DDBJ databases">
        <title>Genome sequence of Cyanobacterium aponinum BCRC AL20115.</title>
        <authorList>
            <person name="Chang H.-Y."/>
            <person name="Lin K.-M."/>
            <person name="Hsueh H.-T."/>
            <person name="Chu H.-A."/>
            <person name="Kuo C.-H."/>
        </authorList>
    </citation>
    <scope>NUCLEOTIDE SEQUENCE</scope>
    <source>
        <strain evidence="7">AL20115</strain>
        <plasmid evidence="7">pAL20115b</plasmid>
    </source>
</reference>
<dbReference type="InterPro" id="IPR011109">
    <property type="entry name" value="DNA_bind_recombinase_dom"/>
</dbReference>
<dbReference type="PANTHER" id="PTHR30461">
    <property type="entry name" value="DNA-INVERTASE FROM LAMBDOID PROPHAGE"/>
    <property type="match status" value="1"/>
</dbReference>
<evidence type="ECO:0000256" key="5">
    <source>
        <dbReference type="PROSITE-ProRule" id="PRU10137"/>
    </source>
</evidence>
<dbReference type="Pfam" id="PF07508">
    <property type="entry name" value="Recombinase"/>
    <property type="match status" value="1"/>
</dbReference>
<dbReference type="InterPro" id="IPR038109">
    <property type="entry name" value="DNA_bind_recomb_sf"/>
</dbReference>
<dbReference type="PROSITE" id="PS51736">
    <property type="entry name" value="RECOMBINASES_3"/>
    <property type="match status" value="1"/>
</dbReference>
<dbReference type="RefSeq" id="WP_320002368.1">
    <property type="nucleotide sequence ID" value="NZ_CP138350.1"/>
</dbReference>
<dbReference type="InterPro" id="IPR006119">
    <property type="entry name" value="Resolv_N"/>
</dbReference>
<keyword evidence="3" id="KW-0233">DNA recombination</keyword>
<dbReference type="SUPFAM" id="SSF53041">
    <property type="entry name" value="Resolvase-like"/>
    <property type="match status" value="1"/>
</dbReference>
<dbReference type="PANTHER" id="PTHR30461:SF23">
    <property type="entry name" value="DNA RECOMBINASE-RELATED"/>
    <property type="match status" value="1"/>
</dbReference>
<gene>
    <name evidence="7" type="ORF">SAY89_18280</name>
</gene>
<protein>
    <submittedName>
        <fullName evidence="7">Recombinase family protein</fullName>
    </submittedName>
</protein>
<name>A0AAF0ZHQ9_9CHRO</name>
<dbReference type="CDD" id="cd03768">
    <property type="entry name" value="SR_ResInv"/>
    <property type="match status" value="1"/>
</dbReference>
<dbReference type="InterPro" id="IPR050639">
    <property type="entry name" value="SSR_resolvase"/>
</dbReference>
<dbReference type="Pfam" id="PF00239">
    <property type="entry name" value="Resolvase"/>
    <property type="match status" value="1"/>
</dbReference>
<evidence type="ECO:0000256" key="4">
    <source>
        <dbReference type="PIRSR" id="PIRSR606118-50"/>
    </source>
</evidence>
<evidence type="ECO:0000259" key="6">
    <source>
        <dbReference type="PROSITE" id="PS51736"/>
    </source>
</evidence>
<evidence type="ECO:0000256" key="3">
    <source>
        <dbReference type="ARBA" id="ARBA00023172"/>
    </source>
</evidence>
<evidence type="ECO:0000313" key="7">
    <source>
        <dbReference type="EMBL" id="WPF90500.1"/>
    </source>
</evidence>
<evidence type="ECO:0000256" key="1">
    <source>
        <dbReference type="ARBA" id="ARBA00022908"/>
    </source>
</evidence>
<dbReference type="InterPro" id="IPR006118">
    <property type="entry name" value="Recombinase_CS"/>
</dbReference>
<organism evidence="7">
    <name type="scientific">Cyanobacterium aponinum AL20115</name>
    <dbReference type="NCBI Taxonomy" id="3090662"/>
    <lineage>
        <taxon>Bacteria</taxon>
        <taxon>Bacillati</taxon>
        <taxon>Cyanobacteriota</taxon>
        <taxon>Cyanophyceae</taxon>
        <taxon>Oscillatoriophycideae</taxon>
        <taxon>Chroococcales</taxon>
        <taxon>Geminocystaceae</taxon>
        <taxon>Cyanobacterium</taxon>
    </lineage>
</organism>
<dbReference type="PROSITE" id="PS00397">
    <property type="entry name" value="RECOMBINASES_1"/>
    <property type="match status" value="1"/>
</dbReference>
<dbReference type="InterPro" id="IPR036162">
    <property type="entry name" value="Resolvase-like_N_sf"/>
</dbReference>
<evidence type="ECO:0000256" key="2">
    <source>
        <dbReference type="ARBA" id="ARBA00023125"/>
    </source>
</evidence>